<feature type="compositionally biased region" description="Pro residues" evidence="1">
    <location>
        <begin position="679"/>
        <end position="700"/>
    </location>
</feature>
<reference evidence="3 4" key="1">
    <citation type="submission" date="2015-09" db="EMBL/GenBank/DDBJ databases">
        <title>Sorangium comparison.</title>
        <authorList>
            <person name="Zaburannyi N."/>
            <person name="Bunk B."/>
            <person name="Overmann J."/>
            <person name="Mueller R."/>
        </authorList>
    </citation>
    <scope>NUCLEOTIDE SEQUENCE [LARGE SCALE GENOMIC DNA]</scope>
    <source>
        <strain evidence="3 4">So ce26</strain>
    </source>
</reference>
<dbReference type="NCBIfam" id="TIGR03696">
    <property type="entry name" value="Rhs_assc_core"/>
    <property type="match status" value="1"/>
</dbReference>
<dbReference type="CDD" id="cd09854">
    <property type="entry name" value="PIN_VapC-like"/>
    <property type="match status" value="1"/>
</dbReference>
<evidence type="ECO:0000313" key="3">
    <source>
        <dbReference type="EMBL" id="AUX48441.1"/>
    </source>
</evidence>
<feature type="domain" description="DUF1308" evidence="2">
    <location>
        <begin position="736"/>
        <end position="851"/>
    </location>
</feature>
<dbReference type="PANTHER" id="PTHR32305">
    <property type="match status" value="1"/>
</dbReference>
<dbReference type="InterPro" id="IPR010733">
    <property type="entry name" value="DUF1308"/>
</dbReference>
<dbReference type="PRINTS" id="PR00394">
    <property type="entry name" value="RHSPROTEIN"/>
</dbReference>
<dbReference type="EMBL" id="CP012673">
    <property type="protein sequence ID" value="AUX48441.1"/>
    <property type="molecule type" value="Genomic_DNA"/>
</dbReference>
<dbReference type="AlphaFoldDB" id="A0A2L0FAB0"/>
<evidence type="ECO:0000259" key="2">
    <source>
        <dbReference type="Pfam" id="PF07000"/>
    </source>
</evidence>
<dbReference type="NCBIfam" id="TIGR01643">
    <property type="entry name" value="YD_repeat_2x"/>
    <property type="match status" value="1"/>
</dbReference>
<accession>A0A2L0FAB0</accession>
<proteinExistence type="predicted"/>
<dbReference type="Proteomes" id="UP000238348">
    <property type="component" value="Chromosome"/>
</dbReference>
<dbReference type="Gene3D" id="2.180.10.10">
    <property type="entry name" value="RHS repeat-associated core"/>
    <property type="match status" value="1"/>
</dbReference>
<evidence type="ECO:0000313" key="4">
    <source>
        <dbReference type="Proteomes" id="UP000238348"/>
    </source>
</evidence>
<gene>
    <name evidence="3" type="ORF">SOCE26_099750</name>
</gene>
<sequence>MGRLPAWGRGARKAERVTPRSVLNLRGQVYQVYDGACVVTSQAYDFKGNLLQASRRLRSEVHAGADWSVLAALTDVTAIAAAAEPLLEAESFDTQTAYDALNRPTSMTAPDGSEIEPTYNEAGLLQHIEVYVRGAWTTFVEDIDYDAKGQRERIDYGNNTSTEYTYDPLTFRLARLRTTRGSNGAVLQNLTYTYDAVGNIVEIKDSARQTVFFNNDVVSPNAQYVYDADYRLIEATGREHAGGLADVQRDQNDLLIQALPHPNDAQALRNYTEKYVYDAVGNLLRMEHHAGAGTWIRRYAYEATSNRLVSTSMPGDPVDGPYSRTYAHDAHGNMTAMPHIAALTWDENDHVRSTNLGGGGVVYYTYDAAGQRVRKVWEHSGIIEERIYVGGYEVYRKRDATGLVLERQTLHVMDGARRVAMVETKTVDTSGPFTVTPRVRYQLDNHLGSASLEVDGAGLVIGYEEYHPYGTTAYWSASSAVEVSRKRYRYTGKEKDEETGLYYHGARYYAPWLGRWASADPAGMVDGTNLYRYVRSNPVILTDPTGKQPVPKIVPPQIAEAAQSALARAAARWGAAEVISGAAAAAGPKAAAVGASAVELGLSSGAVAAYAAGVLGSMALMTNIYMQRSASIARYGNPWGMPSTDAAFPVQRHLRDTLPTPIVEIGGTSPSLSLSASPTPSPSPAPSPTPSPSPPQPESQPQPQDDEEKRRQTRETVNLDTGTLIAASSLRDPWLTAGVNLFLADKNLVATQAVINEFLAGPIKVAGATEKTLAAALLARVTVIPNDPSARVMNLQAPSKKKQEILGPVDRIAFGTGDKLGIRTVSSDEKFRKEAEKQGVHLNVVIHPPNPYATR</sequence>
<dbReference type="InterPro" id="IPR029060">
    <property type="entry name" value="PIN-like_dom_sf"/>
</dbReference>
<feature type="region of interest" description="Disordered" evidence="1">
    <location>
        <begin position="661"/>
        <end position="720"/>
    </location>
</feature>
<name>A0A2L0FAB0_SORCE</name>
<organism evidence="3 4">
    <name type="scientific">Sorangium cellulosum</name>
    <name type="common">Polyangium cellulosum</name>
    <dbReference type="NCBI Taxonomy" id="56"/>
    <lineage>
        <taxon>Bacteria</taxon>
        <taxon>Pseudomonadati</taxon>
        <taxon>Myxococcota</taxon>
        <taxon>Polyangia</taxon>
        <taxon>Polyangiales</taxon>
        <taxon>Polyangiaceae</taxon>
        <taxon>Sorangium</taxon>
    </lineage>
</organism>
<feature type="compositionally biased region" description="Low complexity" evidence="1">
    <location>
        <begin position="669"/>
        <end position="678"/>
    </location>
</feature>
<dbReference type="InterPro" id="IPR050708">
    <property type="entry name" value="T6SS_VgrG/RHS"/>
</dbReference>
<dbReference type="PANTHER" id="PTHR32305:SF15">
    <property type="entry name" value="PROTEIN RHSA-RELATED"/>
    <property type="match status" value="1"/>
</dbReference>
<dbReference type="InterPro" id="IPR022385">
    <property type="entry name" value="Rhs_assc_core"/>
</dbReference>
<protein>
    <recommendedName>
        <fullName evidence="2">DUF1308 domain-containing protein</fullName>
    </recommendedName>
</protein>
<evidence type="ECO:0000256" key="1">
    <source>
        <dbReference type="SAM" id="MobiDB-lite"/>
    </source>
</evidence>
<dbReference type="InterPro" id="IPR006530">
    <property type="entry name" value="YD"/>
</dbReference>
<dbReference type="SUPFAM" id="SSF88723">
    <property type="entry name" value="PIN domain-like"/>
    <property type="match status" value="1"/>
</dbReference>
<dbReference type="Pfam" id="PF07000">
    <property type="entry name" value="DUF1308"/>
    <property type="match status" value="1"/>
</dbReference>